<name>A0A2G8JEE3_STIJA</name>
<dbReference type="Gene3D" id="1.20.1270.60">
    <property type="entry name" value="Arfaptin homology (AH) domain/BAR domain"/>
    <property type="match status" value="1"/>
</dbReference>
<dbReference type="InterPro" id="IPR051627">
    <property type="entry name" value="SLIT-ROBO_RhoGAP"/>
</dbReference>
<proteinExistence type="predicted"/>
<keyword evidence="1" id="KW-0175">Coiled coil</keyword>
<dbReference type="STRING" id="307972.A0A2G8JEE3"/>
<dbReference type="SMART" id="SM00055">
    <property type="entry name" value="FCH"/>
    <property type="match status" value="1"/>
</dbReference>
<feature type="domain" description="FCH" evidence="2">
    <location>
        <begin position="1"/>
        <end position="96"/>
    </location>
</feature>
<evidence type="ECO:0000313" key="3">
    <source>
        <dbReference type="EMBL" id="PIK34131.1"/>
    </source>
</evidence>
<dbReference type="EMBL" id="MRZV01002275">
    <property type="protein sequence ID" value="PIK34131.1"/>
    <property type="molecule type" value="Genomic_DNA"/>
</dbReference>
<feature type="non-terminal residue" evidence="3">
    <location>
        <position position="1"/>
    </location>
</feature>
<dbReference type="Proteomes" id="UP000230750">
    <property type="component" value="Unassembled WGS sequence"/>
</dbReference>
<reference evidence="3 4" key="1">
    <citation type="journal article" date="2017" name="PLoS Biol.">
        <title>The sea cucumber genome provides insights into morphological evolution and visceral regeneration.</title>
        <authorList>
            <person name="Zhang X."/>
            <person name="Sun L."/>
            <person name="Yuan J."/>
            <person name="Sun Y."/>
            <person name="Gao Y."/>
            <person name="Zhang L."/>
            <person name="Li S."/>
            <person name="Dai H."/>
            <person name="Hamel J.F."/>
            <person name="Liu C."/>
            <person name="Yu Y."/>
            <person name="Liu S."/>
            <person name="Lin W."/>
            <person name="Guo K."/>
            <person name="Jin S."/>
            <person name="Xu P."/>
            <person name="Storey K.B."/>
            <person name="Huan P."/>
            <person name="Zhang T."/>
            <person name="Zhou Y."/>
            <person name="Zhang J."/>
            <person name="Lin C."/>
            <person name="Li X."/>
            <person name="Xing L."/>
            <person name="Huo D."/>
            <person name="Sun M."/>
            <person name="Wang L."/>
            <person name="Mercier A."/>
            <person name="Li F."/>
            <person name="Yang H."/>
            <person name="Xiang J."/>
        </authorList>
    </citation>
    <scope>NUCLEOTIDE SEQUENCE [LARGE SCALE GENOMIC DNA]</scope>
    <source>
        <strain evidence="3">Shaxun</strain>
        <tissue evidence="3">Muscle</tissue>
    </source>
</reference>
<dbReference type="AlphaFoldDB" id="A0A2G8JEE3"/>
<organism evidence="3 4">
    <name type="scientific">Stichopus japonicus</name>
    <name type="common">Sea cucumber</name>
    <dbReference type="NCBI Taxonomy" id="307972"/>
    <lineage>
        <taxon>Eukaryota</taxon>
        <taxon>Metazoa</taxon>
        <taxon>Echinodermata</taxon>
        <taxon>Eleutherozoa</taxon>
        <taxon>Echinozoa</taxon>
        <taxon>Holothuroidea</taxon>
        <taxon>Aspidochirotacea</taxon>
        <taxon>Aspidochirotida</taxon>
        <taxon>Stichopodidae</taxon>
        <taxon>Apostichopus</taxon>
    </lineage>
</organism>
<dbReference type="InterPro" id="IPR001060">
    <property type="entry name" value="FCH_dom"/>
</dbReference>
<dbReference type="PANTHER" id="PTHR14166">
    <property type="entry name" value="SLIT-ROBO RHO GTPASE ACTIVATING PROTEIN"/>
    <property type="match status" value="1"/>
</dbReference>
<gene>
    <name evidence="3" type="ORF">BSL78_29047</name>
</gene>
<evidence type="ECO:0000256" key="1">
    <source>
        <dbReference type="ARBA" id="ARBA00023054"/>
    </source>
</evidence>
<sequence length="161" mass="18903">IRSRLSEQLTCLDKRSEVEKEVLQDFQEFFQSRAEIEKDYARRLERLYENHAKKRRLQTPSNATEPQIPSTIACWNVLMDMTRSHQKHHQILGTIYGDHLSSRFNHLKDALETVYRKSPLHIPVNLTTYNICNVFSTEYYPVSHIREGILSIVPSSPYSII</sequence>
<protein>
    <submittedName>
        <fullName evidence="3">Putative SLIT-ROBO Rho GTPase-activating protein 2B-like</fullName>
    </submittedName>
</protein>
<dbReference type="Pfam" id="PF00611">
    <property type="entry name" value="FCH"/>
    <property type="match status" value="1"/>
</dbReference>
<evidence type="ECO:0000259" key="2">
    <source>
        <dbReference type="SMART" id="SM00055"/>
    </source>
</evidence>
<accession>A0A2G8JEE3</accession>
<dbReference type="InterPro" id="IPR027267">
    <property type="entry name" value="AH/BAR_dom_sf"/>
</dbReference>
<keyword evidence="4" id="KW-1185">Reference proteome</keyword>
<comment type="caution">
    <text evidence="3">The sequence shown here is derived from an EMBL/GenBank/DDBJ whole genome shotgun (WGS) entry which is preliminary data.</text>
</comment>
<evidence type="ECO:0000313" key="4">
    <source>
        <dbReference type="Proteomes" id="UP000230750"/>
    </source>
</evidence>
<dbReference type="SUPFAM" id="SSF103657">
    <property type="entry name" value="BAR/IMD domain-like"/>
    <property type="match status" value="1"/>
</dbReference>
<dbReference type="OrthoDB" id="5981864at2759"/>